<protein>
    <recommendedName>
        <fullName evidence="4">FNIP repeat-containing protein</fullName>
    </recommendedName>
</protein>
<dbReference type="InterPro" id="IPR008615">
    <property type="entry name" value="FNIP"/>
</dbReference>
<dbReference type="EMBL" id="AJWJ01000592">
    <property type="protein sequence ID" value="KAF2069807.1"/>
    <property type="molecule type" value="Genomic_DNA"/>
</dbReference>
<dbReference type="Proteomes" id="UP000695562">
    <property type="component" value="Unassembled WGS sequence"/>
</dbReference>
<dbReference type="Pfam" id="PF05725">
    <property type="entry name" value="FNIP"/>
    <property type="match status" value="2"/>
</dbReference>
<dbReference type="PANTHER" id="PTHR32134">
    <property type="entry name" value="FNIP REPEAT-CONTAINING PROTEIN"/>
    <property type="match status" value="1"/>
</dbReference>
<gene>
    <name evidence="2" type="ORF">CYY_008876</name>
</gene>
<dbReference type="InterPro" id="IPR051251">
    <property type="entry name" value="STK_FNIP-Repeat"/>
</dbReference>
<dbReference type="OrthoDB" id="659430at2759"/>
<dbReference type="AlphaFoldDB" id="A0A8J4PL16"/>
<sequence>MTLFDQWDIPSINKGWGRYNNNNKFDLYIHFDSGGAIQDCLKKIPDGTTTLFIHLPSLFFYRKERKIVFEKDFIPDTVTFLNVIDKNGHTQNVVLQDGDWIPSSVTMLWIPALPAPLSLIPDSVKYLRLNNQNSPVKIDMVPPTVEYLFINHTHSHPTHDIPSTVKELVLIIKSLRYSLPVKPTFTSPIHIGYVYEPHPFREDGIVNFNFNIQSITFPQEKISTSLAALPPTITSLAIHDKSKLESDDCLSTLLPDLPPQIKYLSLPPTYQQPIYQNQHLPINITHLEITIIVEDCDTQITNLWLSRKGYLPPSITHIKFSILDHEKHFNSKREEIYYSSPTTMEIVIPSTIQSVCIEPDLEVYRQHISIIDKDDYYSTTPKTPTIREGLKELVLPKSFNHHIQNNSLPSTLESLSILNPMYKKTLNGDNLPTTLTSFTCKIEAIRLDLSAYSEIKQLKIQGNSVTNYPPNVESLNIKIYDLDPCRFNFVNEHLIKNLSVYCSTQDDSLGRLLDIGFPNLAYFKTNSLNFKVPATVQELCIKDVEDQFDCYERYLSPNIKDIHIGLSIDTLRSVSIPVEMSPRKGNYLPTQLQMKDSFFKIWRNIYIKSLIMESLYDLIKSPLSLKYKNGKLNHLDRFPNYNLFVHDKRQLVPALLLYDKADQMNISFKQDSNLSELVPKSIKKLKCTSGVGEIPNWITHLDLGKWNHLCAENIPLSVTSLRLCSKFGQESNLCKVIPVSVKYLTLDRLKSNCIPPSITYPCLFDQPINTLDPSFIPDTIEKIEFKRFVVNKKKNSQYVIPPSVACRLVNGVFYVYSKEENNTTIPLNTTHLFWLDDQNINNGDLNIPSSVHTLVLGAGFKSHIISLPPTITQMEFRGAFRQPLNAICFPPALKFLRFTFVDDVIEQHDLPKGLTHLAIEDKGQIKSLPLSVHHLELSANVYEGLVIPPQVQHLKVLGSTGIHIPPTIKSITTSSLVNISFDKEASYNTVAPREPEKRSPFNSDTNIHFHSSTVRFNSIIAPYTLGNNIKSISFGNSFNRMILPGTFPNSIEHLDFGNEFNQPLHNSLLPTSLLTLVLGSQFDQDLKDVFPLTLTGLYFNKYIKMDSKAMIKSRSQFPPHLKKLVTPYYEGLLDILPTTINHLKLVTPYYQGLSYNLPTSINHLKLKLSKARSYIFPIHLVPPHITTLGLSDYLMRLQSYDHIPLTIKKIKLCNSLTPGTKIPITVESVVLPSSFNKPLCTILQTNQDDDLK</sequence>
<keyword evidence="3" id="KW-1185">Reference proteome</keyword>
<dbReference type="PANTHER" id="PTHR32134:SF92">
    <property type="entry name" value="FNIP REPEAT-CONTAINING PROTEIN"/>
    <property type="match status" value="1"/>
</dbReference>
<name>A0A8J4PL16_9MYCE</name>
<keyword evidence="1" id="KW-0677">Repeat</keyword>
<organism evidence="2 3">
    <name type="scientific">Polysphondylium violaceum</name>
    <dbReference type="NCBI Taxonomy" id="133409"/>
    <lineage>
        <taxon>Eukaryota</taxon>
        <taxon>Amoebozoa</taxon>
        <taxon>Evosea</taxon>
        <taxon>Eumycetozoa</taxon>
        <taxon>Dictyostelia</taxon>
        <taxon>Dictyosteliales</taxon>
        <taxon>Dictyosteliaceae</taxon>
        <taxon>Polysphondylium</taxon>
    </lineage>
</organism>
<reference evidence="2" key="1">
    <citation type="submission" date="2020-01" db="EMBL/GenBank/DDBJ databases">
        <title>Development of genomics and gene disruption for Polysphondylium violaceum indicates a role for the polyketide synthase stlB in stalk morphogenesis.</title>
        <authorList>
            <person name="Narita B."/>
            <person name="Kawabe Y."/>
            <person name="Kin K."/>
            <person name="Saito T."/>
            <person name="Gibbs R."/>
            <person name="Kuspa A."/>
            <person name="Muzny D."/>
            <person name="Queller D."/>
            <person name="Richards S."/>
            <person name="Strassman J."/>
            <person name="Sucgang R."/>
            <person name="Worley K."/>
            <person name="Schaap P."/>
        </authorList>
    </citation>
    <scope>NUCLEOTIDE SEQUENCE</scope>
    <source>
        <strain evidence="2">QSvi11</strain>
    </source>
</reference>
<evidence type="ECO:0000256" key="1">
    <source>
        <dbReference type="ARBA" id="ARBA00022737"/>
    </source>
</evidence>
<evidence type="ECO:0000313" key="2">
    <source>
        <dbReference type="EMBL" id="KAF2069807.1"/>
    </source>
</evidence>
<comment type="caution">
    <text evidence="2">The sequence shown here is derived from an EMBL/GenBank/DDBJ whole genome shotgun (WGS) entry which is preliminary data.</text>
</comment>
<accession>A0A8J4PL16</accession>
<proteinExistence type="predicted"/>
<evidence type="ECO:0000313" key="3">
    <source>
        <dbReference type="Proteomes" id="UP000695562"/>
    </source>
</evidence>
<evidence type="ECO:0008006" key="4">
    <source>
        <dbReference type="Google" id="ProtNLM"/>
    </source>
</evidence>